<gene>
    <name evidence="1" type="ORF">CRENPOLYSF1_620007</name>
</gene>
<name>A0A1R4HFM1_9GAMM</name>
<dbReference type="Proteomes" id="UP000195667">
    <property type="component" value="Unassembled WGS sequence"/>
</dbReference>
<reference evidence="2" key="1">
    <citation type="submission" date="2017-02" db="EMBL/GenBank/DDBJ databases">
        <authorList>
            <person name="Daims H."/>
        </authorList>
    </citation>
    <scope>NUCLEOTIDE SEQUENCE [LARGE SCALE GENOMIC DNA]</scope>
</reference>
<proteinExistence type="predicted"/>
<protein>
    <submittedName>
        <fullName evidence="1">Uncharacterized protein</fullName>
    </submittedName>
</protein>
<evidence type="ECO:0000313" key="2">
    <source>
        <dbReference type="Proteomes" id="UP000195667"/>
    </source>
</evidence>
<sequence length="50" mass="5817">MREIRIDYHQLLSHKTIPNIPTIKTAPHWIFPFSDCACQYPNVSALDCCQ</sequence>
<dbReference type="AlphaFoldDB" id="A0A1R4HFM1"/>
<evidence type="ECO:0000313" key="1">
    <source>
        <dbReference type="EMBL" id="SJM95017.1"/>
    </source>
</evidence>
<keyword evidence="2" id="KW-1185">Reference proteome</keyword>
<organism evidence="1 2">
    <name type="scientific">Crenothrix polyspora</name>
    <dbReference type="NCBI Taxonomy" id="360316"/>
    <lineage>
        <taxon>Bacteria</taxon>
        <taxon>Pseudomonadati</taxon>
        <taxon>Pseudomonadota</taxon>
        <taxon>Gammaproteobacteria</taxon>
        <taxon>Methylococcales</taxon>
        <taxon>Crenotrichaceae</taxon>
        <taxon>Crenothrix</taxon>
    </lineage>
</organism>
<dbReference type="EMBL" id="FUKI01000140">
    <property type="protein sequence ID" value="SJM95017.1"/>
    <property type="molecule type" value="Genomic_DNA"/>
</dbReference>
<accession>A0A1R4HFM1</accession>